<proteinExistence type="predicted"/>
<feature type="non-terminal residue" evidence="2">
    <location>
        <position position="1"/>
    </location>
</feature>
<organism evidence="2 3">
    <name type="scientific">Striga hermonthica</name>
    <name type="common">Purple witchweed</name>
    <name type="synonym">Buchnera hermonthica</name>
    <dbReference type="NCBI Taxonomy" id="68872"/>
    <lineage>
        <taxon>Eukaryota</taxon>
        <taxon>Viridiplantae</taxon>
        <taxon>Streptophyta</taxon>
        <taxon>Embryophyta</taxon>
        <taxon>Tracheophyta</taxon>
        <taxon>Spermatophyta</taxon>
        <taxon>Magnoliopsida</taxon>
        <taxon>eudicotyledons</taxon>
        <taxon>Gunneridae</taxon>
        <taxon>Pentapetalae</taxon>
        <taxon>asterids</taxon>
        <taxon>lamiids</taxon>
        <taxon>Lamiales</taxon>
        <taxon>Orobanchaceae</taxon>
        <taxon>Buchnereae</taxon>
        <taxon>Striga</taxon>
    </lineage>
</organism>
<accession>A0A9N7NQ80</accession>
<feature type="transmembrane region" description="Helical" evidence="1">
    <location>
        <begin position="98"/>
        <end position="122"/>
    </location>
</feature>
<gene>
    <name evidence="2" type="ORF">SHERM_02975</name>
</gene>
<feature type="non-terminal residue" evidence="2">
    <location>
        <position position="226"/>
    </location>
</feature>
<evidence type="ECO:0000313" key="3">
    <source>
        <dbReference type="Proteomes" id="UP001153555"/>
    </source>
</evidence>
<reference evidence="2" key="1">
    <citation type="submission" date="2019-12" db="EMBL/GenBank/DDBJ databases">
        <authorList>
            <person name="Scholes J."/>
        </authorList>
    </citation>
    <scope>NUCLEOTIDE SEQUENCE</scope>
</reference>
<dbReference type="Proteomes" id="UP001153555">
    <property type="component" value="Unassembled WGS sequence"/>
</dbReference>
<dbReference type="EMBL" id="CACSLK010029771">
    <property type="protein sequence ID" value="CAA0835691.1"/>
    <property type="molecule type" value="Genomic_DNA"/>
</dbReference>
<evidence type="ECO:0000256" key="1">
    <source>
        <dbReference type="SAM" id="Phobius"/>
    </source>
</evidence>
<dbReference type="OrthoDB" id="913743at2759"/>
<comment type="caution">
    <text evidence="2">The sequence shown here is derived from an EMBL/GenBank/DDBJ whole genome shotgun (WGS) entry which is preliminary data.</text>
</comment>
<keyword evidence="3" id="KW-1185">Reference proteome</keyword>
<keyword evidence="1" id="KW-0472">Membrane</keyword>
<feature type="transmembrane region" description="Helical" evidence="1">
    <location>
        <begin position="178"/>
        <end position="200"/>
    </location>
</feature>
<name>A0A9N7NQ80_STRHE</name>
<protein>
    <submittedName>
        <fullName evidence="2">Uncharacterized protein</fullName>
    </submittedName>
</protein>
<evidence type="ECO:0000313" key="2">
    <source>
        <dbReference type="EMBL" id="CAA0835691.1"/>
    </source>
</evidence>
<sequence length="226" mass="25599">DSWSYKRPELIGNYQGLKINVYSRQSICSDIKNELGHVEGALTAFHGSVFGPFLQFDDKASVSAKAMHGVLSREVTRVGQKPNEMWFRIGNHFTRFSAYEYAVVTVCPIFVSFLVIILPFFFPRIEPYPVDPLAHKPLQPTLSERLLFRMVQHIHPITSSSEIPSVLASLPMIEPSSITVLSSLSFLFSSLNIISFLHVLRYELLQISDPYHPLNLILKLLAVVRP</sequence>
<dbReference type="AlphaFoldDB" id="A0A9N7NQ80"/>
<dbReference type="PANTHER" id="PTHR48449:SF1">
    <property type="entry name" value="DUF1985 DOMAIN-CONTAINING PROTEIN"/>
    <property type="match status" value="1"/>
</dbReference>
<dbReference type="PANTHER" id="PTHR48449">
    <property type="entry name" value="DUF1985 DOMAIN-CONTAINING PROTEIN"/>
    <property type="match status" value="1"/>
</dbReference>
<keyword evidence="1" id="KW-0812">Transmembrane</keyword>
<keyword evidence="1" id="KW-1133">Transmembrane helix</keyword>